<name>A0AAP2ZA42_9EURY</name>
<gene>
    <name evidence="5" type="primary">kynU</name>
    <name evidence="5" type="ORF">OB919_15490</name>
</gene>
<dbReference type="RefSeq" id="WP_342809684.1">
    <property type="nucleotide sequence ID" value="NZ_JAOPJZ010000016.1"/>
</dbReference>
<dbReference type="InterPro" id="IPR015421">
    <property type="entry name" value="PyrdxlP-dep_Trfase_major"/>
</dbReference>
<dbReference type="Proteomes" id="UP001321047">
    <property type="component" value="Unassembled WGS sequence"/>
</dbReference>
<keyword evidence="1 4" id="KW-0662">Pyridine nucleotide biosynthesis</keyword>
<protein>
    <recommendedName>
        <fullName evidence="4">Kynureninase</fullName>
        <ecNumber evidence="4">3.7.1.3</ecNumber>
    </recommendedName>
</protein>
<dbReference type="InterPro" id="IPR010111">
    <property type="entry name" value="Kynureninase"/>
</dbReference>
<accession>A0AAP2ZA42</accession>
<dbReference type="GO" id="GO:0009435">
    <property type="term" value="P:NAD+ biosynthetic process"/>
    <property type="evidence" value="ECO:0007669"/>
    <property type="project" value="InterPro"/>
</dbReference>
<evidence type="ECO:0000256" key="4">
    <source>
        <dbReference type="PIRNR" id="PIRNR038800"/>
    </source>
</evidence>
<evidence type="ECO:0000256" key="2">
    <source>
        <dbReference type="ARBA" id="ARBA00022801"/>
    </source>
</evidence>
<comment type="subunit">
    <text evidence="4">Homodimer.</text>
</comment>
<evidence type="ECO:0000256" key="3">
    <source>
        <dbReference type="ARBA" id="ARBA00022898"/>
    </source>
</evidence>
<comment type="pathway">
    <text evidence="4">Cofactor biosynthesis; NAD(+) biosynthesis; quinolinate from L-kynurenine: step 2/3.</text>
</comment>
<dbReference type="SUPFAM" id="SSF53383">
    <property type="entry name" value="PLP-dependent transferases"/>
    <property type="match status" value="1"/>
</dbReference>
<dbReference type="Gene3D" id="3.90.1150.10">
    <property type="entry name" value="Aspartate Aminotransferase, domain 1"/>
    <property type="match status" value="1"/>
</dbReference>
<dbReference type="PANTHER" id="PTHR14084:SF0">
    <property type="entry name" value="KYNURENINASE"/>
    <property type="match status" value="1"/>
</dbReference>
<dbReference type="InterPro" id="IPR015424">
    <property type="entry name" value="PyrdxlP-dep_Trfase"/>
</dbReference>
<comment type="similarity">
    <text evidence="4">Belongs to the kynureninase family.</text>
</comment>
<comment type="function">
    <text evidence="4">Catalyzes the cleavage of L-kynurenine (L-Kyn) and L-3-hydroxykynurenine (L-3OHKyn) into anthranilic acid (AA) and 3-hydroxyanthranilic acid (3-OHAA), respectively.</text>
</comment>
<dbReference type="Gene3D" id="3.40.640.10">
    <property type="entry name" value="Type I PLP-dependent aspartate aminotransferase-like (Major domain)"/>
    <property type="match status" value="1"/>
</dbReference>
<evidence type="ECO:0000313" key="6">
    <source>
        <dbReference type="Proteomes" id="UP001321047"/>
    </source>
</evidence>
<dbReference type="GO" id="GO:0030170">
    <property type="term" value="F:pyridoxal phosphate binding"/>
    <property type="evidence" value="ECO:0007669"/>
    <property type="project" value="InterPro"/>
</dbReference>
<dbReference type="HAMAP" id="MF_01970">
    <property type="entry name" value="Kynureninase"/>
    <property type="match status" value="1"/>
</dbReference>
<dbReference type="GO" id="GO:0030429">
    <property type="term" value="F:kynureninase activity"/>
    <property type="evidence" value="ECO:0007669"/>
    <property type="project" value="UniProtKB-EC"/>
</dbReference>
<dbReference type="GO" id="GO:0019441">
    <property type="term" value="P:L-tryptophan catabolic process to kynurenine"/>
    <property type="evidence" value="ECO:0007669"/>
    <property type="project" value="TreeGrafter"/>
</dbReference>
<dbReference type="InterPro" id="IPR015422">
    <property type="entry name" value="PyrdxlP-dep_Trfase_small"/>
</dbReference>
<dbReference type="NCBIfam" id="TIGR01814">
    <property type="entry name" value="kynureninase"/>
    <property type="match status" value="1"/>
</dbReference>
<evidence type="ECO:0000256" key="1">
    <source>
        <dbReference type="ARBA" id="ARBA00022642"/>
    </source>
</evidence>
<sequence length="424" mass="46089">MDIDGADATAAGARALDDEDPLASLQARFDLPDEWYLDGNSLGPASDESVAALEHVIEEWRTLGIRGWTEGNPPWFWYGERLGGRVADLVGANGGEVVVGNSTTVNIHTLIGTFLDLADGTKVVVNELDFPTDHYAIRSQLRARGLDPADHLVVVESDDGRTISEDDIREAMDSNVAILFFPSVLYRSGQLFDLETLTKIAHEYGAFAGFDLAHSVGAVPHDLHAFDVDFAVWCHYKYVNAGPGAVAGLYVNERHHGVTPALAGWWGHDKETQFEMSLEYTPAQSAGAWQIGTIPLFAAAPLDGALSVLEEVGMDAIREKSVALTEYLIALCDERLAQRGVRVGSPRAPAKRGGHVALEHGRAYALGDALRERGYIVDVRPPNVVRVCPSPLYIGFHDVWSFVDAMADILDSESLENSEKRGVT</sequence>
<dbReference type="PANTHER" id="PTHR14084">
    <property type="entry name" value="KYNURENINASE"/>
    <property type="match status" value="1"/>
</dbReference>
<comment type="catalytic activity">
    <reaction evidence="4">
        <text>3-hydroxy-L-kynurenine + H2O = 3-hydroxyanthranilate + L-alanine + H(+)</text>
        <dbReference type="Rhea" id="RHEA:25143"/>
        <dbReference type="ChEBI" id="CHEBI:15377"/>
        <dbReference type="ChEBI" id="CHEBI:15378"/>
        <dbReference type="ChEBI" id="CHEBI:36559"/>
        <dbReference type="ChEBI" id="CHEBI:57972"/>
        <dbReference type="ChEBI" id="CHEBI:58125"/>
        <dbReference type="EC" id="3.7.1.3"/>
    </reaction>
</comment>
<dbReference type="EC" id="3.7.1.3" evidence="4"/>
<dbReference type="GO" id="GO:0005737">
    <property type="term" value="C:cytoplasm"/>
    <property type="evidence" value="ECO:0007669"/>
    <property type="project" value="InterPro"/>
</dbReference>
<evidence type="ECO:0000313" key="5">
    <source>
        <dbReference type="EMBL" id="MCU4753366.1"/>
    </source>
</evidence>
<comment type="pathway">
    <text evidence="4">Amino-acid degradation; L-kynurenine degradation; L-alanine and anthranilate from L-kynurenine: step 1/1.</text>
</comment>
<dbReference type="GO" id="GO:0043420">
    <property type="term" value="P:anthranilate metabolic process"/>
    <property type="evidence" value="ECO:0007669"/>
    <property type="project" value="TreeGrafter"/>
</dbReference>
<dbReference type="Pfam" id="PF22580">
    <property type="entry name" value="KYNU_C"/>
    <property type="match status" value="1"/>
</dbReference>
<reference evidence="5 6" key="1">
    <citation type="submission" date="2022-09" db="EMBL/GenBank/DDBJ databases">
        <title>Enrichment on poylsaccharides allowed isolation of novel metabolic and taxonomic groups of Haloarchaea.</title>
        <authorList>
            <person name="Sorokin D.Y."/>
            <person name="Elcheninov A.G."/>
            <person name="Khizhniak T.V."/>
            <person name="Kolganova T.V."/>
            <person name="Kublanov I.V."/>
        </authorList>
    </citation>
    <scope>NUCLEOTIDE SEQUENCE [LARGE SCALE GENOMIC DNA]</scope>
    <source>
        <strain evidence="5 6">AArc-curdl1</strain>
    </source>
</reference>
<keyword evidence="3 4" id="KW-0663">Pyridoxal phosphate</keyword>
<keyword evidence="2 4" id="KW-0378">Hydrolase</keyword>
<comment type="cofactor">
    <cofactor evidence="4">
        <name>pyridoxal 5'-phosphate</name>
        <dbReference type="ChEBI" id="CHEBI:597326"/>
    </cofactor>
</comment>
<proteinExistence type="inferred from homology"/>
<keyword evidence="6" id="KW-1185">Reference proteome</keyword>
<dbReference type="EMBL" id="JAOPJZ010000016">
    <property type="protein sequence ID" value="MCU4753366.1"/>
    <property type="molecule type" value="Genomic_DNA"/>
</dbReference>
<dbReference type="AlphaFoldDB" id="A0AAP2ZA42"/>
<dbReference type="PIRSF" id="PIRSF038800">
    <property type="entry name" value="KYNU"/>
    <property type="match status" value="1"/>
</dbReference>
<comment type="caution">
    <text evidence="5">The sequence shown here is derived from an EMBL/GenBank/DDBJ whole genome shotgun (WGS) entry which is preliminary data.</text>
</comment>
<comment type="catalytic activity">
    <reaction evidence="4">
        <text>L-kynurenine + H2O = anthranilate + L-alanine + H(+)</text>
        <dbReference type="Rhea" id="RHEA:16813"/>
        <dbReference type="ChEBI" id="CHEBI:15377"/>
        <dbReference type="ChEBI" id="CHEBI:15378"/>
        <dbReference type="ChEBI" id="CHEBI:16567"/>
        <dbReference type="ChEBI" id="CHEBI:57959"/>
        <dbReference type="ChEBI" id="CHEBI:57972"/>
        <dbReference type="EC" id="3.7.1.3"/>
    </reaction>
</comment>
<organism evidence="5 6">
    <name type="scientific">Natronosalvus hydrolyticus</name>
    <dbReference type="NCBI Taxonomy" id="2979988"/>
    <lineage>
        <taxon>Archaea</taxon>
        <taxon>Methanobacteriati</taxon>
        <taxon>Methanobacteriota</taxon>
        <taxon>Stenosarchaea group</taxon>
        <taxon>Halobacteria</taxon>
        <taxon>Halobacteriales</taxon>
        <taxon>Natrialbaceae</taxon>
        <taxon>Natronosalvus</taxon>
    </lineage>
</organism>